<accession>A0A6S7BQ70</accession>
<name>A0A6S7BQ70_9BURK</name>
<protein>
    <submittedName>
        <fullName evidence="1">Uncharacterized protein</fullName>
    </submittedName>
</protein>
<dbReference type="EMBL" id="CADIKM010000173">
    <property type="protein sequence ID" value="CAB3809381.1"/>
    <property type="molecule type" value="Genomic_DNA"/>
</dbReference>
<sequence>MDIDKKLVEIAQGRYADPWLAETHSRARGGIKHPLGNNLDRTVTSVDMDDPTAAALLDVSNLDAVPKQRMPPILDFDFLPDMGRMNGQWPSAEKIGCSAARCERANARPRS</sequence>
<dbReference type="RefSeq" id="WP_175108557.1">
    <property type="nucleotide sequence ID" value="NZ_CADIKM010000173.1"/>
</dbReference>
<evidence type="ECO:0000313" key="1">
    <source>
        <dbReference type="EMBL" id="CAB3809381.1"/>
    </source>
</evidence>
<dbReference type="AlphaFoldDB" id="A0A6S7BQ70"/>
<proteinExistence type="predicted"/>
<reference evidence="1 2" key="1">
    <citation type="submission" date="2020-04" db="EMBL/GenBank/DDBJ databases">
        <authorList>
            <person name="De Canck E."/>
        </authorList>
    </citation>
    <scope>NUCLEOTIDE SEQUENCE [LARGE SCALE GENOMIC DNA]</scope>
    <source>
        <strain evidence="1 2">LMG 28138</strain>
    </source>
</reference>
<gene>
    <name evidence="1" type="ORF">LMG28138_06099</name>
</gene>
<organism evidence="1 2">
    <name type="scientific">Pararobbsia alpina</name>
    <dbReference type="NCBI Taxonomy" id="621374"/>
    <lineage>
        <taxon>Bacteria</taxon>
        <taxon>Pseudomonadati</taxon>
        <taxon>Pseudomonadota</taxon>
        <taxon>Betaproteobacteria</taxon>
        <taxon>Burkholderiales</taxon>
        <taxon>Burkholderiaceae</taxon>
        <taxon>Pararobbsia</taxon>
    </lineage>
</organism>
<dbReference type="Proteomes" id="UP000494115">
    <property type="component" value="Unassembled WGS sequence"/>
</dbReference>
<keyword evidence="2" id="KW-1185">Reference proteome</keyword>
<evidence type="ECO:0000313" key="2">
    <source>
        <dbReference type="Proteomes" id="UP000494115"/>
    </source>
</evidence>